<evidence type="ECO:0000313" key="3">
    <source>
        <dbReference type="EMBL" id="TPX35616.1"/>
    </source>
</evidence>
<dbReference type="CDD" id="cd00882">
    <property type="entry name" value="Ras_like_GTPase"/>
    <property type="match status" value="1"/>
</dbReference>
<evidence type="ECO:0000256" key="1">
    <source>
        <dbReference type="SAM" id="MobiDB-lite"/>
    </source>
</evidence>
<dbReference type="InterPro" id="IPR027417">
    <property type="entry name" value="P-loop_NTPase"/>
</dbReference>
<dbReference type="SMART" id="SM00327">
    <property type="entry name" value="VWA"/>
    <property type="match status" value="1"/>
</dbReference>
<reference evidence="3 4" key="1">
    <citation type="journal article" date="2019" name="Sci. Rep.">
        <title>Comparative genomics of chytrid fungi reveal insights into the obligate biotrophic and pathogenic lifestyle of Synchytrium endobioticum.</title>
        <authorList>
            <person name="van de Vossenberg B.T.L.H."/>
            <person name="Warris S."/>
            <person name="Nguyen H.D.T."/>
            <person name="van Gent-Pelzer M.P.E."/>
            <person name="Joly D.L."/>
            <person name="van de Geest H.C."/>
            <person name="Bonants P.J.M."/>
            <person name="Smith D.S."/>
            <person name="Levesque C.A."/>
            <person name="van der Lee T.A.J."/>
        </authorList>
    </citation>
    <scope>NUCLEOTIDE SEQUENCE [LARGE SCALE GENOMIC DNA]</scope>
    <source>
        <strain evidence="3 4">MB42</strain>
    </source>
</reference>
<dbReference type="CDD" id="cd01450">
    <property type="entry name" value="vWFA_subfamily_ECM"/>
    <property type="match status" value="1"/>
</dbReference>
<comment type="caution">
    <text evidence="3">The sequence shown here is derived from an EMBL/GenBank/DDBJ whole genome shotgun (WGS) entry which is preliminary data.</text>
</comment>
<dbReference type="STRING" id="286115.A0A507CC67"/>
<organism evidence="3 4">
    <name type="scientific">Synchytrium endobioticum</name>
    <dbReference type="NCBI Taxonomy" id="286115"/>
    <lineage>
        <taxon>Eukaryota</taxon>
        <taxon>Fungi</taxon>
        <taxon>Fungi incertae sedis</taxon>
        <taxon>Chytridiomycota</taxon>
        <taxon>Chytridiomycota incertae sedis</taxon>
        <taxon>Chytridiomycetes</taxon>
        <taxon>Synchytriales</taxon>
        <taxon>Synchytriaceae</taxon>
        <taxon>Synchytrium</taxon>
    </lineage>
</organism>
<dbReference type="VEuPathDB" id="FungiDB:SeMB42_g07158"/>
<evidence type="ECO:0000259" key="2">
    <source>
        <dbReference type="PROSITE" id="PS50234"/>
    </source>
</evidence>
<dbReference type="Proteomes" id="UP000317494">
    <property type="component" value="Unassembled WGS sequence"/>
</dbReference>
<dbReference type="Gene3D" id="3.40.50.410">
    <property type="entry name" value="von Willebrand factor, type A domain"/>
    <property type="match status" value="1"/>
</dbReference>
<protein>
    <recommendedName>
        <fullName evidence="2">VWFA domain-containing protein</fullName>
    </recommendedName>
</protein>
<feature type="domain" description="VWFA" evidence="2">
    <location>
        <begin position="28"/>
        <end position="198"/>
    </location>
</feature>
<feature type="region of interest" description="Disordered" evidence="1">
    <location>
        <begin position="604"/>
        <end position="624"/>
    </location>
</feature>
<name>A0A507CC67_9FUNG</name>
<evidence type="ECO:0000313" key="4">
    <source>
        <dbReference type="Proteomes" id="UP000317494"/>
    </source>
</evidence>
<dbReference type="Pfam" id="PF00092">
    <property type="entry name" value="VWA"/>
    <property type="match status" value="1"/>
</dbReference>
<keyword evidence="4" id="KW-1185">Reference proteome</keyword>
<sequence length="775" mass="86239">MATMQSHISERRLRMLVDKTRNWNSKQTVILIADSSGSVQHCFDSEKRLIETLVAQYPVQQSDDNEFCLIQFSNTAEVVCQPTTDVQKLIQAVHNMKHLNGNTNLYPALEKALEVIRTGSRLRSHVWVVTDGEYNGQDPFPAIMALRLEKALVTAIGVGRIRQDGLDSVASPGRVFLARNFDDAIDLVQSGRTHVEEIKLRVNLMKTRNRLGEPAPFKVKIVNHTRSCITESSKLVVAANSRYWEKLLISIGADIPIDDQHDVKFDLQVLPEIETAGFEKALDAFEEIVSISLLTTPNSTPDSRVVEEAFVIQLDNFTQQLYELTPMLRVPSQYYIPQPSIFNICIMGRPGTGKSSFIGTLATSLSACPQQDVLLASRGARSTEHFTALSKVYQFGPLQQIAEFFDTPGYEGSSDASESTDYRGVDLYLALAGYLPDNVKLVKPGLNGGVFRLVNIPKEQRLSAEQAWPRAIHCGILFIHAAGVGLDELLYEKNLAAEWTRTHNRVLIVVISNIDQRSTEEYPDLIKEVSKTLAIDDKFIYLLKNYCALGKTKLEKDFAIDKMSLQILHAALAGAQTFLDRWPSTIDQIVKAGTEELHHLVLLGQPSPPKPSSPTPSESVSHYKLQSTAPVLDPTSQMLRVIRKLVKAATPDEARITKHERDFIEEVIIDYRDSKDAIRLLRAFKLFYNNDGSPLHDDDEEEALKSFGRSLRRLFNKQRQSSVALEASAPSTSTFDGTCNNTGGELQPALSGGSVFDGTVTGTDDFENVDGQSLF</sequence>
<dbReference type="Gene3D" id="3.40.50.300">
    <property type="entry name" value="P-loop containing nucleotide triphosphate hydrolases"/>
    <property type="match status" value="1"/>
</dbReference>
<dbReference type="InterPro" id="IPR050525">
    <property type="entry name" value="ECM_Assembly_Org"/>
</dbReference>
<dbReference type="PANTHER" id="PTHR24020">
    <property type="entry name" value="COLLAGEN ALPHA"/>
    <property type="match status" value="1"/>
</dbReference>
<proteinExistence type="predicted"/>
<dbReference type="PANTHER" id="PTHR24020:SF20">
    <property type="entry name" value="PH DOMAIN-CONTAINING PROTEIN"/>
    <property type="match status" value="1"/>
</dbReference>
<dbReference type="AlphaFoldDB" id="A0A507CC67"/>
<dbReference type="InterPro" id="IPR002035">
    <property type="entry name" value="VWF_A"/>
</dbReference>
<accession>A0A507CC67</accession>
<dbReference type="InterPro" id="IPR036465">
    <property type="entry name" value="vWFA_dom_sf"/>
</dbReference>
<gene>
    <name evidence="3" type="ORF">SeMB42_g07158</name>
</gene>
<dbReference type="SUPFAM" id="SSF53300">
    <property type="entry name" value="vWA-like"/>
    <property type="match status" value="1"/>
</dbReference>
<dbReference type="EMBL" id="QEAN01000467">
    <property type="protein sequence ID" value="TPX35616.1"/>
    <property type="molecule type" value="Genomic_DNA"/>
</dbReference>
<dbReference type="SUPFAM" id="SSF52540">
    <property type="entry name" value="P-loop containing nucleoside triphosphate hydrolases"/>
    <property type="match status" value="1"/>
</dbReference>
<dbReference type="PROSITE" id="PS50234">
    <property type="entry name" value="VWFA"/>
    <property type="match status" value="1"/>
</dbReference>